<dbReference type="CDD" id="cd03811">
    <property type="entry name" value="GT4_GT28_WabH-like"/>
    <property type="match status" value="1"/>
</dbReference>
<dbReference type="EMBL" id="JACZEI010000029">
    <property type="protein sequence ID" value="MBE0331551.1"/>
    <property type="molecule type" value="Genomic_DNA"/>
</dbReference>
<reference evidence="3" key="1">
    <citation type="submission" date="2014-10" db="EMBL/GenBank/DDBJ databases">
        <authorList>
            <person name="Kenyon J.J."/>
            <person name="Hamidian M."/>
            <person name="Holt K.E."/>
            <person name="Pickard D."/>
            <person name="Dougan G."/>
            <person name="Hall R.M."/>
        </authorList>
    </citation>
    <scope>NUCLEOTIDE SEQUENCE</scope>
    <source>
        <strain evidence="3">A388</strain>
    </source>
</reference>
<dbReference type="InterPro" id="IPR028098">
    <property type="entry name" value="Glyco_trans_4-like_N"/>
</dbReference>
<protein>
    <submittedName>
        <fullName evidence="4">Glycosyltransferase</fullName>
    </submittedName>
    <submittedName>
        <fullName evidence="3">GtrOC12</fullName>
    </submittedName>
</protein>
<accession>A0A097I5J4</accession>
<dbReference type="GO" id="GO:0016757">
    <property type="term" value="F:glycosyltransferase activity"/>
    <property type="evidence" value="ECO:0007669"/>
    <property type="project" value="InterPro"/>
</dbReference>
<dbReference type="Pfam" id="PF00534">
    <property type="entry name" value="Glycos_transf_1"/>
    <property type="match status" value="1"/>
</dbReference>
<dbReference type="Proteomes" id="UP000655940">
    <property type="component" value="Unassembled WGS sequence"/>
</dbReference>
<dbReference type="EMBL" id="JQ684178">
    <property type="protein sequence ID" value="AIT56479.1"/>
    <property type="molecule type" value="Genomic_DNA"/>
</dbReference>
<dbReference type="GO" id="GO:1901135">
    <property type="term" value="P:carbohydrate derivative metabolic process"/>
    <property type="evidence" value="ECO:0007669"/>
    <property type="project" value="UniProtKB-ARBA"/>
</dbReference>
<name>A0A097I5J4_ACIBA</name>
<proteinExistence type="predicted"/>
<evidence type="ECO:0000313" key="4">
    <source>
        <dbReference type="EMBL" id="MBE0331551.1"/>
    </source>
</evidence>
<dbReference type="InterPro" id="IPR001296">
    <property type="entry name" value="Glyco_trans_1"/>
</dbReference>
<dbReference type="Gene3D" id="3.40.50.2000">
    <property type="entry name" value="Glycogen Phosphorylase B"/>
    <property type="match status" value="2"/>
</dbReference>
<feature type="domain" description="Glycosyltransferase subfamily 4-like N-terminal" evidence="2">
    <location>
        <begin position="14"/>
        <end position="151"/>
    </location>
</feature>
<evidence type="ECO:0000259" key="2">
    <source>
        <dbReference type="Pfam" id="PF13439"/>
    </source>
</evidence>
<sequence>MKIVQVLATDGGKIGGLEKHTFQLCAKLSEKQEVHLFLDLNYRNEIPKLEHLHCHYFDFSKGRMNIGLLYSLFKEIRKVGPDIVHAQGGKASKILSFLIPFLKVPSVATIHGMKNNMRSYRHFDEVITVSQAVGDKASEYRPVHVIYNGVAQEKSLTDDIPRTSLKKAIAIGRLDPVKGFDRLIEAWQDFEVQLEILGEGPEHERLSQLIKDLHLQDKIKLVGYQHDIYPYLAASDLVVVSSLKEGGPLIVAEALLVHKPIIATDVGMVREFIPEKYIAKDNTVLEINNLIKVAIKNFEHIQHDFKPAFDKAKAELSLNAMVSKTVDIYNLALKQQR</sequence>
<dbReference type="Pfam" id="PF13439">
    <property type="entry name" value="Glyco_transf_4"/>
    <property type="match status" value="1"/>
</dbReference>
<dbReference type="RefSeq" id="WP_016653554.1">
    <property type="nucleotide sequence ID" value="NZ_CAJHGO010000005.1"/>
</dbReference>
<dbReference type="AlphaFoldDB" id="A0A097I5J4"/>
<organism evidence="3">
    <name type="scientific">Acinetobacter baumannii</name>
    <dbReference type="NCBI Taxonomy" id="470"/>
    <lineage>
        <taxon>Bacteria</taxon>
        <taxon>Pseudomonadati</taxon>
        <taxon>Pseudomonadota</taxon>
        <taxon>Gammaproteobacteria</taxon>
        <taxon>Moraxellales</taxon>
        <taxon>Moraxellaceae</taxon>
        <taxon>Acinetobacter</taxon>
        <taxon>Acinetobacter calcoaceticus/baumannii complex</taxon>
    </lineage>
</organism>
<dbReference type="PANTHER" id="PTHR12526">
    <property type="entry name" value="GLYCOSYLTRANSFERASE"/>
    <property type="match status" value="1"/>
</dbReference>
<gene>
    <name evidence="3" type="primary">gtrOC12</name>
    <name evidence="4" type="ORF">IHV20_15495</name>
</gene>
<feature type="domain" description="Glycosyl transferase family 1" evidence="1">
    <location>
        <begin position="166"/>
        <end position="297"/>
    </location>
</feature>
<dbReference type="SUPFAM" id="SSF53756">
    <property type="entry name" value="UDP-Glycosyltransferase/glycogen phosphorylase"/>
    <property type="match status" value="1"/>
</dbReference>
<reference evidence="4" key="2">
    <citation type="submission" date="2020-09" db="EMBL/GenBank/DDBJ databases">
        <title>Distribution of Beta-Lactamase Producing Gram-Negative Bacterial Isolates in Isabela River of Santo Domingo, Dominican Republic.</title>
        <authorList>
            <person name="Calderon V."/>
            <person name="Bonnelly R."/>
            <person name="Del Rosario C."/>
            <person name="Duarte A."/>
            <person name="Barauna R."/>
            <person name="Juca Ramos R.T."/>
            <person name="Perdomo O.P."/>
            <person name="Rodriguez De Francisco L.E."/>
            <person name="Franco De Los Santos E.F."/>
        </authorList>
    </citation>
    <scope>NUCLEOTIDE SEQUENCE</scope>
    <source>
        <strain evidence="4">INTEC_BI15</strain>
    </source>
</reference>
<evidence type="ECO:0000313" key="3">
    <source>
        <dbReference type="EMBL" id="AIT56479.1"/>
    </source>
</evidence>
<evidence type="ECO:0000259" key="1">
    <source>
        <dbReference type="Pfam" id="PF00534"/>
    </source>
</evidence>